<dbReference type="PANTHER" id="PTHR48090">
    <property type="entry name" value="UNDECAPRENYL-PHOSPHATE 4-DEOXY-4-FORMAMIDO-L-ARABINOSE TRANSFERASE-RELATED"/>
    <property type="match status" value="1"/>
</dbReference>
<evidence type="ECO:0000259" key="9">
    <source>
        <dbReference type="Pfam" id="PF00535"/>
    </source>
</evidence>
<dbReference type="Gene3D" id="3.90.550.10">
    <property type="entry name" value="Spore Coat Polysaccharide Biosynthesis Protein SpsA, Chain A"/>
    <property type="match status" value="1"/>
</dbReference>
<protein>
    <submittedName>
        <fullName evidence="10">Glycosyltransferase</fullName>
    </submittedName>
</protein>
<evidence type="ECO:0000256" key="2">
    <source>
        <dbReference type="ARBA" id="ARBA00022676"/>
    </source>
</evidence>
<dbReference type="InterPro" id="IPR001173">
    <property type="entry name" value="Glyco_trans_2-like"/>
</dbReference>
<dbReference type="Proteomes" id="UP000233491">
    <property type="component" value="Unassembled WGS sequence"/>
</dbReference>
<evidence type="ECO:0000256" key="6">
    <source>
        <dbReference type="ARBA" id="ARBA00023136"/>
    </source>
</evidence>
<evidence type="ECO:0000256" key="7">
    <source>
        <dbReference type="SAM" id="MobiDB-lite"/>
    </source>
</evidence>
<dbReference type="InterPro" id="IPR050256">
    <property type="entry name" value="Glycosyltransferase_2"/>
</dbReference>
<evidence type="ECO:0000313" key="10">
    <source>
        <dbReference type="EMBL" id="PKR89510.1"/>
    </source>
</evidence>
<keyword evidence="3 10" id="KW-0808">Transferase</keyword>
<evidence type="ECO:0000256" key="3">
    <source>
        <dbReference type="ARBA" id="ARBA00022679"/>
    </source>
</evidence>
<proteinExistence type="predicted"/>
<evidence type="ECO:0000313" key="11">
    <source>
        <dbReference type="Proteomes" id="UP000233491"/>
    </source>
</evidence>
<dbReference type="CDD" id="cd04187">
    <property type="entry name" value="DPM1_like_bac"/>
    <property type="match status" value="1"/>
</dbReference>
<dbReference type="GO" id="GO:0016757">
    <property type="term" value="F:glycosyltransferase activity"/>
    <property type="evidence" value="ECO:0007669"/>
    <property type="project" value="UniProtKB-KW"/>
</dbReference>
<keyword evidence="6 8" id="KW-0472">Membrane</keyword>
<keyword evidence="5 8" id="KW-1133">Transmembrane helix</keyword>
<sequence length="346" mass="38614">MASQGNLILISIIIPVFNEEDAIEPFLRRVAQPAETACRLVGPDMSYELLFVDDGSQDGTYAYLMEARLRQPEIEVVSLSRNFGKDAALTAGLHNARGRVIIPMDVDLQDPPEVLPEMVRHWQSGAEVVNVKRSDRLSDTSSKRISAEWFYKVYNRLAERPIPENVGDFRLLDRVVVDALLNMPERARFMKGLVSWVGFHQETVQAKRELRTAGSSKWRPWPLWNFALDGFAGSTTVPLRIWTYIGSAIALSAFLYSLFLVVRRIVAGTDTPGYTSLMVVMLLFGGINFMALGIMGEYIGRIAAEVRGRPLYIERRSTLRDRSAAKNGLPATADVVSASSEESRSA</sequence>
<feature type="transmembrane region" description="Helical" evidence="8">
    <location>
        <begin position="274"/>
        <end position="295"/>
    </location>
</feature>
<dbReference type="RefSeq" id="WP_101288818.1">
    <property type="nucleotide sequence ID" value="NZ_FOUQ01000005.1"/>
</dbReference>
<comment type="subcellular location">
    <subcellularLocation>
        <location evidence="1">Membrane</location>
        <topology evidence="1">Multi-pass membrane protein</topology>
    </subcellularLocation>
</comment>
<organism evidence="10 11">
    <name type="scientific">Pleomorphomonas diazotrophica</name>
    <dbReference type="NCBI Taxonomy" id="1166257"/>
    <lineage>
        <taxon>Bacteria</taxon>
        <taxon>Pseudomonadati</taxon>
        <taxon>Pseudomonadota</taxon>
        <taxon>Alphaproteobacteria</taxon>
        <taxon>Hyphomicrobiales</taxon>
        <taxon>Pleomorphomonadaceae</taxon>
        <taxon>Pleomorphomonas</taxon>
    </lineage>
</organism>
<accession>A0A1I4T7D5</accession>
<evidence type="ECO:0000256" key="5">
    <source>
        <dbReference type="ARBA" id="ARBA00022989"/>
    </source>
</evidence>
<keyword evidence="2" id="KW-0328">Glycosyltransferase</keyword>
<dbReference type="AlphaFoldDB" id="A0A1I4T7D5"/>
<feature type="transmembrane region" description="Helical" evidence="8">
    <location>
        <begin position="241"/>
        <end position="262"/>
    </location>
</feature>
<evidence type="ECO:0000256" key="4">
    <source>
        <dbReference type="ARBA" id="ARBA00022692"/>
    </source>
</evidence>
<comment type="caution">
    <text evidence="10">The sequence shown here is derived from an EMBL/GenBank/DDBJ whole genome shotgun (WGS) entry which is preliminary data.</text>
</comment>
<dbReference type="InterPro" id="IPR029044">
    <property type="entry name" value="Nucleotide-diphossugar_trans"/>
</dbReference>
<dbReference type="GO" id="GO:0005886">
    <property type="term" value="C:plasma membrane"/>
    <property type="evidence" value="ECO:0007669"/>
    <property type="project" value="TreeGrafter"/>
</dbReference>
<gene>
    <name evidence="10" type="ORF">CXZ10_09040</name>
</gene>
<reference evidence="10 11" key="1">
    <citation type="submission" date="2017-12" db="EMBL/GenBank/DDBJ databases">
        <title>Anaerobic carbon monoxide metabolism by Pleomorphomonas carboxyditropha sp. nov., a new mesophilic hydrogenogenic carboxidotroph.</title>
        <authorList>
            <person name="Esquivel-Elizondo S."/>
            <person name="Krajmalnik-Brown R."/>
        </authorList>
    </citation>
    <scope>NUCLEOTIDE SEQUENCE [LARGE SCALE GENOMIC DNA]</scope>
    <source>
        <strain evidence="10 11">R5-392</strain>
    </source>
</reference>
<evidence type="ECO:0000256" key="1">
    <source>
        <dbReference type="ARBA" id="ARBA00004141"/>
    </source>
</evidence>
<dbReference type="EMBL" id="PJNW01000005">
    <property type="protein sequence ID" value="PKR89510.1"/>
    <property type="molecule type" value="Genomic_DNA"/>
</dbReference>
<keyword evidence="4 8" id="KW-0812">Transmembrane</keyword>
<keyword evidence="11" id="KW-1185">Reference proteome</keyword>
<dbReference type="SUPFAM" id="SSF53448">
    <property type="entry name" value="Nucleotide-diphospho-sugar transferases"/>
    <property type="match status" value="1"/>
</dbReference>
<name>A0A1I4T7D5_9HYPH</name>
<dbReference type="PANTHER" id="PTHR48090:SF1">
    <property type="entry name" value="PROPHAGE BACTOPRENOL GLUCOSYL TRANSFERASE HOMOLOG"/>
    <property type="match status" value="1"/>
</dbReference>
<feature type="domain" description="Glycosyltransferase 2-like" evidence="9">
    <location>
        <begin position="11"/>
        <end position="179"/>
    </location>
</feature>
<dbReference type="OrthoDB" id="9807795at2"/>
<dbReference type="Pfam" id="PF00535">
    <property type="entry name" value="Glycos_transf_2"/>
    <property type="match status" value="1"/>
</dbReference>
<feature type="region of interest" description="Disordered" evidence="7">
    <location>
        <begin position="323"/>
        <end position="346"/>
    </location>
</feature>
<evidence type="ECO:0000256" key="8">
    <source>
        <dbReference type="SAM" id="Phobius"/>
    </source>
</evidence>